<reference evidence="1 2" key="1">
    <citation type="submission" date="2021-06" db="EMBL/GenBank/DDBJ databases">
        <title>A haploid diamondback moth (Plutella xylostella L.) genome assembly resolves 31 chromosomes and identifies a diamide resistance mutation.</title>
        <authorList>
            <person name="Ward C.M."/>
            <person name="Perry K.D."/>
            <person name="Baker G."/>
            <person name="Powis K."/>
            <person name="Heckel D.G."/>
            <person name="Baxter S.W."/>
        </authorList>
    </citation>
    <scope>NUCLEOTIDE SEQUENCE [LARGE SCALE GENOMIC DNA]</scope>
    <source>
        <strain evidence="1 2">LV</strain>
        <tissue evidence="1">Single pupa</tissue>
    </source>
</reference>
<evidence type="ECO:0000313" key="2">
    <source>
        <dbReference type="Proteomes" id="UP000823941"/>
    </source>
</evidence>
<dbReference type="EMBL" id="JAHIBW010000027">
    <property type="protein sequence ID" value="KAG7297088.1"/>
    <property type="molecule type" value="Genomic_DNA"/>
</dbReference>
<keyword evidence="2" id="KW-1185">Reference proteome</keyword>
<evidence type="ECO:0000313" key="1">
    <source>
        <dbReference type="EMBL" id="KAG7297088.1"/>
    </source>
</evidence>
<gene>
    <name evidence="1" type="ORF">JYU34_020030</name>
</gene>
<name>A0ABQ7PVS9_PLUXY</name>
<dbReference type="Proteomes" id="UP000823941">
    <property type="component" value="Chromosome 27"/>
</dbReference>
<organism evidence="1 2">
    <name type="scientific">Plutella xylostella</name>
    <name type="common">Diamondback moth</name>
    <name type="synonym">Plutella maculipennis</name>
    <dbReference type="NCBI Taxonomy" id="51655"/>
    <lineage>
        <taxon>Eukaryota</taxon>
        <taxon>Metazoa</taxon>
        <taxon>Ecdysozoa</taxon>
        <taxon>Arthropoda</taxon>
        <taxon>Hexapoda</taxon>
        <taxon>Insecta</taxon>
        <taxon>Pterygota</taxon>
        <taxon>Neoptera</taxon>
        <taxon>Endopterygota</taxon>
        <taxon>Lepidoptera</taxon>
        <taxon>Glossata</taxon>
        <taxon>Ditrysia</taxon>
        <taxon>Yponomeutoidea</taxon>
        <taxon>Plutellidae</taxon>
        <taxon>Plutella</taxon>
    </lineage>
</organism>
<protein>
    <submittedName>
        <fullName evidence="1">Uncharacterized protein</fullName>
    </submittedName>
</protein>
<accession>A0ABQ7PVS9</accession>
<comment type="caution">
    <text evidence="1">The sequence shown here is derived from an EMBL/GenBank/DDBJ whole genome shotgun (WGS) entry which is preliminary data.</text>
</comment>
<proteinExistence type="predicted"/>
<sequence>MYQKIRTRNLHRTSCVSVDFQHGKEGLYRASRLPYSISEQIPHPPPMYGGLRETCRGL</sequence>